<feature type="region of interest" description="Disordered" evidence="1">
    <location>
        <begin position="267"/>
        <end position="288"/>
    </location>
</feature>
<dbReference type="Pfam" id="PF14977">
    <property type="entry name" value="FAM194"/>
    <property type="match status" value="1"/>
</dbReference>
<feature type="region of interest" description="Disordered" evidence="1">
    <location>
        <begin position="593"/>
        <end position="623"/>
    </location>
</feature>
<sequence>MEPVSEQETEPDWCHRTKQNFHSNVSDTIEEVVSKYPLPSVLAYKRESTVPTRDIQLLETRLARLKLKKALHAQKETSQSMARIVPTMSGYDMAVYNDLFQSTVSSGGTTVMQFMLSNMLTKEGLREKTPDEEVEKPKILTWTMQDSGTAFPLICNALGGHINDYNGSATRVWNWPAAGKLRSRVYLQLNEFMSVSCESSAHMTVLFSCQNEKLSFSVGWEEEVTKSGCRMQDDERHKLHFGSELSSKTRSHIPLSTVVLAAQLESHKDMRSRSSRTSSTKPLGKAVKQLPEQPGFTPLCHFGPDLSEELSNLREQVSIIVKCWAQFYRGVVGIASSAKPDCSNANLRAGTLSRSYCARPRSPSHLARSAKRKEIVHKRPKTAPAGCLPSAHRSAYGGGGSWSVHGMMGQRQPLLGTCPVVLRTKLLGNNTDGMKCKCSRIHIPFLMDIEYTEFIRNGMPVEQLLIVQVIDSRCQANTNVDRMLTEKYHAANKLRFQPCMESTDQLYRLARYDMAVAMQSTEHTEALLHRVHNVRPGTFLMYLAGRLVFCDYMFNGYGVTCRDFDKQLRSTLAAASAGHQLPANFKFSMNSSQPCSTSWDRQPRWKDDRTGYNNRRRPKSIVL</sequence>
<evidence type="ECO:0000259" key="2">
    <source>
        <dbReference type="Pfam" id="PF14977"/>
    </source>
</evidence>
<dbReference type="InterPro" id="IPR029281">
    <property type="entry name" value="FAM194_C"/>
</dbReference>
<feature type="compositionally biased region" description="Basic residues" evidence="1">
    <location>
        <begin position="614"/>
        <end position="623"/>
    </location>
</feature>
<organism evidence="3 4">
    <name type="scientific">Priapulus caudatus</name>
    <name type="common">Priapulid worm</name>
    <dbReference type="NCBI Taxonomy" id="37621"/>
    <lineage>
        <taxon>Eukaryota</taxon>
        <taxon>Metazoa</taxon>
        <taxon>Ecdysozoa</taxon>
        <taxon>Scalidophora</taxon>
        <taxon>Priapulida</taxon>
        <taxon>Priapulimorpha</taxon>
        <taxon>Priapulimorphida</taxon>
        <taxon>Priapulidae</taxon>
        <taxon>Priapulus</taxon>
    </lineage>
</organism>
<evidence type="ECO:0000256" key="1">
    <source>
        <dbReference type="SAM" id="MobiDB-lite"/>
    </source>
</evidence>
<dbReference type="PANTHER" id="PTHR23093">
    <property type="entry name" value="SIMILAR TO CHROMOSOME 3 OPEN READING FRAME 20"/>
    <property type="match status" value="1"/>
</dbReference>
<feature type="region of interest" description="Disordered" evidence="1">
    <location>
        <begin position="360"/>
        <end position="391"/>
    </location>
</feature>
<evidence type="ECO:0000313" key="3">
    <source>
        <dbReference type="Proteomes" id="UP000695022"/>
    </source>
</evidence>
<evidence type="ECO:0000313" key="4">
    <source>
        <dbReference type="RefSeq" id="XP_014673656.1"/>
    </source>
</evidence>
<feature type="compositionally biased region" description="Basic residues" evidence="1">
    <location>
        <begin position="368"/>
        <end position="381"/>
    </location>
</feature>
<dbReference type="PANTHER" id="PTHR23093:SF16">
    <property type="entry name" value="FAM194 C-TERMINAL DOMAIN-CONTAINING PROTEIN"/>
    <property type="match status" value="1"/>
</dbReference>
<feature type="domain" description="FAM194 C-terminal" evidence="2">
    <location>
        <begin position="151"/>
        <end position="240"/>
    </location>
</feature>
<keyword evidence="3" id="KW-1185">Reference proteome</keyword>
<proteinExistence type="predicted"/>
<reference evidence="4" key="1">
    <citation type="submission" date="2025-08" db="UniProtKB">
        <authorList>
            <consortium name="RefSeq"/>
        </authorList>
    </citation>
    <scope>IDENTIFICATION</scope>
</reference>
<accession>A0ABM1EN85</accession>
<gene>
    <name evidence="4" type="primary">LOC106813930</name>
</gene>
<name>A0ABM1EN85_PRICU</name>
<dbReference type="Proteomes" id="UP000695022">
    <property type="component" value="Unplaced"/>
</dbReference>
<dbReference type="RefSeq" id="XP_014673656.1">
    <property type="nucleotide sequence ID" value="XM_014818170.1"/>
</dbReference>
<dbReference type="GeneID" id="106813930"/>
<protein>
    <submittedName>
        <fullName evidence="4">Uncharacterized protein LOC106813930 isoform X1</fullName>
    </submittedName>
</protein>
<feature type="compositionally biased region" description="Basic and acidic residues" evidence="1">
    <location>
        <begin position="601"/>
        <end position="610"/>
    </location>
</feature>